<reference evidence="3 4" key="1">
    <citation type="journal article" date="2013" name="PLoS ONE">
        <title>Genomic analysis of Melioribacter roseus, facultatively anaerobic organotrophic bacterium representing a novel deep lineage within Bacteriodetes/Chlorobi group.</title>
        <authorList>
            <person name="Kadnikov V.V."/>
            <person name="Mardanov A.V."/>
            <person name="Podosokorskaya O.A."/>
            <person name="Gavrilov S.N."/>
            <person name="Kublanov I.V."/>
            <person name="Beletsky A.V."/>
            <person name="Bonch-Osmolovskaya E.A."/>
            <person name="Ravin N.V."/>
        </authorList>
    </citation>
    <scope>NUCLEOTIDE SEQUENCE [LARGE SCALE GENOMIC DNA]</scope>
    <source>
        <strain evidence="4">JCM 17771 / P3M-2</strain>
    </source>
</reference>
<evidence type="ECO:0000259" key="2">
    <source>
        <dbReference type="Pfam" id="PF14360"/>
    </source>
</evidence>
<gene>
    <name evidence="3" type="ordered locus">MROS_0708</name>
</gene>
<dbReference type="STRING" id="1191523.MROS_0708"/>
<organism evidence="3 4">
    <name type="scientific">Melioribacter roseus (strain DSM 23840 / JCM 17771 / VKM B-2668 / P3M-2)</name>
    <dbReference type="NCBI Taxonomy" id="1191523"/>
    <lineage>
        <taxon>Bacteria</taxon>
        <taxon>Pseudomonadati</taxon>
        <taxon>Ignavibacteriota</taxon>
        <taxon>Ignavibacteria</taxon>
        <taxon>Ignavibacteriales</taxon>
        <taxon>Melioribacteraceae</taxon>
        <taxon>Melioribacter</taxon>
    </lineage>
</organism>
<dbReference type="Pfam" id="PF14360">
    <property type="entry name" value="PAP2_C"/>
    <property type="match status" value="1"/>
</dbReference>
<dbReference type="PATRIC" id="fig|1191523.3.peg.740"/>
<dbReference type="KEGG" id="mro:MROS_0708"/>
<dbReference type="EMBL" id="CP003557">
    <property type="protein sequence ID" value="AFN73951.1"/>
    <property type="molecule type" value="Genomic_DNA"/>
</dbReference>
<keyword evidence="1" id="KW-0812">Transmembrane</keyword>
<feature type="transmembrane region" description="Helical" evidence="1">
    <location>
        <begin position="33"/>
        <end position="53"/>
    </location>
</feature>
<feature type="domain" description="Sphingomyelin synthase-like" evidence="2">
    <location>
        <begin position="150"/>
        <end position="208"/>
    </location>
</feature>
<dbReference type="AlphaFoldDB" id="I7A214"/>
<dbReference type="HOGENOM" id="CLU_1244684_0_0_10"/>
<accession>I7A214</accession>
<evidence type="ECO:0000313" key="4">
    <source>
        <dbReference type="Proteomes" id="UP000009011"/>
    </source>
</evidence>
<keyword evidence="1" id="KW-0472">Membrane</keyword>
<dbReference type="InterPro" id="IPR025749">
    <property type="entry name" value="Sphingomyelin_synth-like_dom"/>
</dbReference>
<proteinExistence type="predicted"/>
<feature type="transmembrane region" description="Helical" evidence="1">
    <location>
        <begin position="75"/>
        <end position="96"/>
    </location>
</feature>
<name>I7A214_MELRP</name>
<dbReference type="eggNOG" id="ENOG5032TMJ">
    <property type="taxonomic scope" value="Bacteria"/>
</dbReference>
<keyword evidence="4" id="KW-1185">Reference proteome</keyword>
<feature type="transmembrane region" description="Helical" evidence="1">
    <location>
        <begin position="108"/>
        <end position="131"/>
    </location>
</feature>
<evidence type="ECO:0000256" key="1">
    <source>
        <dbReference type="SAM" id="Phobius"/>
    </source>
</evidence>
<feature type="transmembrane region" description="Helical" evidence="1">
    <location>
        <begin position="175"/>
        <end position="192"/>
    </location>
</feature>
<keyword evidence="1" id="KW-1133">Transmembrane helix</keyword>
<dbReference type="Proteomes" id="UP000009011">
    <property type="component" value="Chromosome"/>
</dbReference>
<feature type="transmembrane region" description="Helical" evidence="1">
    <location>
        <begin position="151"/>
        <end position="168"/>
    </location>
</feature>
<evidence type="ECO:0000313" key="3">
    <source>
        <dbReference type="EMBL" id="AFN73951.1"/>
    </source>
</evidence>
<sequence length="222" mass="25984">MPLKLSEVILSISRELKNIWQPKLLNKSFRNRFFLSMAILITVLLSLAKFLVYNEKRPGTEIYDPVLTLFTPVDVTWITFFLLYFSVIVMLVWLSFHPEIFLLAIQSYSFVALFRLITIYLLPLEAIHTIIPLRDPFVEFFGDGHTFLKDLFFSGHTATMFLFFLVTTNKKLKRIFFVVTILVAICVLIQHVHYTVDVFSAPFFAYTSYRLAFLINSRDRNS</sequence>
<protein>
    <recommendedName>
        <fullName evidence="2">Sphingomyelin synthase-like domain-containing protein</fullName>
    </recommendedName>
</protein>
<dbReference type="RefSeq" id="WP_014855387.1">
    <property type="nucleotide sequence ID" value="NC_018178.1"/>
</dbReference>